<comment type="subcellular location">
    <subcellularLocation>
        <location evidence="1">Cell membrane</location>
        <topology evidence="1">Multi-pass membrane protein</topology>
    </subcellularLocation>
</comment>
<dbReference type="PANTHER" id="PTHR42718">
    <property type="entry name" value="MAJOR FACILITATOR SUPERFAMILY MULTIDRUG TRANSPORTER MFSC"/>
    <property type="match status" value="1"/>
</dbReference>
<reference evidence="10 11" key="1">
    <citation type="submission" date="2018-07" db="EMBL/GenBank/DDBJ databases">
        <title>Genomic Encyclopedia of Type Strains, Phase IV (KMG-IV): sequencing the most valuable type-strain genomes for metagenomic binning, comparative biology and taxonomic classification.</title>
        <authorList>
            <person name="Goeker M."/>
        </authorList>
    </citation>
    <scope>NUCLEOTIDE SEQUENCE [LARGE SCALE GENOMIC DNA]</scope>
    <source>
        <strain evidence="10 11">DSM 100911</strain>
    </source>
</reference>
<feature type="transmembrane region" description="Helical" evidence="8">
    <location>
        <begin position="47"/>
        <end position="70"/>
    </location>
</feature>
<evidence type="ECO:0000256" key="6">
    <source>
        <dbReference type="ARBA" id="ARBA00023136"/>
    </source>
</evidence>
<feature type="transmembrane region" description="Helical" evidence="8">
    <location>
        <begin position="175"/>
        <end position="194"/>
    </location>
</feature>
<feature type="transmembrane region" description="Helical" evidence="8">
    <location>
        <begin position="307"/>
        <end position="329"/>
    </location>
</feature>
<feature type="transmembrane region" description="Helical" evidence="8">
    <location>
        <begin position="200"/>
        <end position="219"/>
    </location>
</feature>
<feature type="transmembrane region" description="Helical" evidence="8">
    <location>
        <begin position="341"/>
        <end position="361"/>
    </location>
</feature>
<dbReference type="PROSITE" id="PS50850">
    <property type="entry name" value="MFS"/>
    <property type="match status" value="1"/>
</dbReference>
<dbReference type="AlphaFoldDB" id="A0A369AKP2"/>
<feature type="transmembrane region" description="Helical" evidence="8">
    <location>
        <begin position="240"/>
        <end position="258"/>
    </location>
</feature>
<name>A0A369AKP2_9BURK</name>
<protein>
    <submittedName>
        <fullName evidence="10">DHA2 family multidrug resistance protein-like MFS transporter</fullName>
    </submittedName>
</protein>
<dbReference type="EMBL" id="QPJU01000004">
    <property type="protein sequence ID" value="RCX09655.1"/>
    <property type="molecule type" value="Genomic_DNA"/>
</dbReference>
<keyword evidence="4 8" id="KW-0812">Transmembrane</keyword>
<feature type="domain" description="Major facilitator superfamily (MFS) profile" evidence="9">
    <location>
        <begin position="48"/>
        <end position="494"/>
    </location>
</feature>
<dbReference type="Gene3D" id="1.20.1720.10">
    <property type="entry name" value="Multidrug resistance protein D"/>
    <property type="match status" value="1"/>
</dbReference>
<keyword evidence="11" id="KW-1185">Reference proteome</keyword>
<feature type="transmembrane region" description="Helical" evidence="8">
    <location>
        <begin position="142"/>
        <end position="163"/>
    </location>
</feature>
<evidence type="ECO:0000256" key="5">
    <source>
        <dbReference type="ARBA" id="ARBA00022989"/>
    </source>
</evidence>
<feature type="transmembrane region" description="Helical" evidence="8">
    <location>
        <begin position="270"/>
        <end position="287"/>
    </location>
</feature>
<dbReference type="CDD" id="cd17321">
    <property type="entry name" value="MFS_MMR_MDR_like"/>
    <property type="match status" value="1"/>
</dbReference>
<gene>
    <name evidence="10" type="ORF">DFR45_10415</name>
</gene>
<feature type="transmembrane region" description="Helical" evidence="8">
    <location>
        <begin position="82"/>
        <end position="102"/>
    </location>
</feature>
<accession>A0A369AKP2</accession>
<feature type="region of interest" description="Disordered" evidence="7">
    <location>
        <begin position="1"/>
        <end position="39"/>
    </location>
</feature>
<feature type="transmembrane region" description="Helical" evidence="8">
    <location>
        <begin position="440"/>
        <end position="461"/>
    </location>
</feature>
<feature type="transmembrane region" description="Helical" evidence="8">
    <location>
        <begin position="373"/>
        <end position="395"/>
    </location>
</feature>
<evidence type="ECO:0000256" key="2">
    <source>
        <dbReference type="ARBA" id="ARBA00022448"/>
    </source>
</evidence>
<evidence type="ECO:0000256" key="4">
    <source>
        <dbReference type="ARBA" id="ARBA00022692"/>
    </source>
</evidence>
<evidence type="ECO:0000259" key="9">
    <source>
        <dbReference type="PROSITE" id="PS50850"/>
    </source>
</evidence>
<feature type="transmembrane region" description="Helical" evidence="8">
    <location>
        <begin position="114"/>
        <end position="136"/>
    </location>
</feature>
<dbReference type="PANTHER" id="PTHR42718:SF46">
    <property type="entry name" value="BLR6921 PROTEIN"/>
    <property type="match status" value="1"/>
</dbReference>
<keyword evidence="3" id="KW-1003">Cell membrane</keyword>
<dbReference type="SUPFAM" id="SSF103473">
    <property type="entry name" value="MFS general substrate transporter"/>
    <property type="match status" value="1"/>
</dbReference>
<dbReference type="Proteomes" id="UP000252174">
    <property type="component" value="Unassembled WGS sequence"/>
</dbReference>
<dbReference type="GO" id="GO:0022857">
    <property type="term" value="F:transmembrane transporter activity"/>
    <property type="evidence" value="ECO:0007669"/>
    <property type="project" value="InterPro"/>
</dbReference>
<evidence type="ECO:0000313" key="10">
    <source>
        <dbReference type="EMBL" id="RCX09655.1"/>
    </source>
</evidence>
<evidence type="ECO:0000313" key="11">
    <source>
        <dbReference type="Proteomes" id="UP000252174"/>
    </source>
</evidence>
<dbReference type="Gene3D" id="1.20.1250.20">
    <property type="entry name" value="MFS general substrate transporter like domains"/>
    <property type="match status" value="1"/>
</dbReference>
<comment type="caution">
    <text evidence="10">The sequence shown here is derived from an EMBL/GenBank/DDBJ whole genome shotgun (WGS) entry which is preliminary data.</text>
</comment>
<proteinExistence type="predicted"/>
<dbReference type="GO" id="GO:0005886">
    <property type="term" value="C:plasma membrane"/>
    <property type="evidence" value="ECO:0007669"/>
    <property type="project" value="UniProtKB-SubCell"/>
</dbReference>
<dbReference type="InterPro" id="IPR036259">
    <property type="entry name" value="MFS_trans_sf"/>
</dbReference>
<evidence type="ECO:0000256" key="8">
    <source>
        <dbReference type="SAM" id="Phobius"/>
    </source>
</evidence>
<keyword evidence="6 8" id="KW-0472">Membrane</keyword>
<dbReference type="InterPro" id="IPR020846">
    <property type="entry name" value="MFS_dom"/>
</dbReference>
<evidence type="ECO:0000256" key="7">
    <source>
        <dbReference type="SAM" id="MobiDB-lite"/>
    </source>
</evidence>
<keyword evidence="2" id="KW-0813">Transport</keyword>
<evidence type="ECO:0000256" key="3">
    <source>
        <dbReference type="ARBA" id="ARBA00022475"/>
    </source>
</evidence>
<feature type="compositionally biased region" description="Low complexity" evidence="7">
    <location>
        <begin position="1"/>
        <end position="33"/>
    </location>
</feature>
<feature type="transmembrane region" description="Helical" evidence="8">
    <location>
        <begin position="467"/>
        <end position="489"/>
    </location>
</feature>
<sequence>MQASPAAASAAAMSAPAKAGHSLPPESLPKSLSATPGAPDPERASSLAMLVVVCGIAAAVLDASIVNLALPGIAQELQADAAQAIWVLNAYQMATLVMLLPLAALGERLGYRRVYLGGVILFTLASLGAMLAHSLWTLILARAVQGLGAAGVMSVNTALVRLIYPRALLGRGMAINSMVVAVSSVAGPAVAAAILSVASWPWLFALNLPLGAFVLWLGWRALPFNAHPHTGAQRLGWLDVLLNVLMFSLVFVGVDQLGVRREQKAGVDAGLGWALLVAGVLVGWFYVRRQRHLAAPLFPIDLLRIRVFALSMASSVGAFCAQTLAYVALPFLLLDTFGRTHLQAGLLISAWPLAIVAVAPLAGRLIGRYPGGLLGGIGMAVFACGLLLLALLPAQPTNFDMVWRLALCGAGFALFQSPNNHTIVTSAPLHRSGAASGMLGTARLTGQTLGAVVLAGLFSLWPAQLGRAPIVALWVAAGFAALAGVTSTLRVRAA</sequence>
<dbReference type="OrthoDB" id="9807274at2"/>
<dbReference type="InterPro" id="IPR011701">
    <property type="entry name" value="MFS"/>
</dbReference>
<organism evidence="10 11">
    <name type="scientific">Extensimonas vulgaris</name>
    <dbReference type="NCBI Taxonomy" id="1031594"/>
    <lineage>
        <taxon>Bacteria</taxon>
        <taxon>Pseudomonadati</taxon>
        <taxon>Pseudomonadota</taxon>
        <taxon>Betaproteobacteria</taxon>
        <taxon>Burkholderiales</taxon>
        <taxon>Comamonadaceae</taxon>
        <taxon>Extensimonas</taxon>
    </lineage>
</organism>
<keyword evidence="5 8" id="KW-1133">Transmembrane helix</keyword>
<dbReference type="Pfam" id="PF07690">
    <property type="entry name" value="MFS_1"/>
    <property type="match status" value="1"/>
</dbReference>
<evidence type="ECO:0000256" key="1">
    <source>
        <dbReference type="ARBA" id="ARBA00004651"/>
    </source>
</evidence>